<gene>
    <name evidence="1" type="ORF">LTRI10_LOCUS50641</name>
</gene>
<proteinExistence type="predicted"/>
<evidence type="ECO:0000313" key="1">
    <source>
        <dbReference type="EMBL" id="CAL1411274.1"/>
    </source>
</evidence>
<sequence>MVLFGGVVHALVVDADSPTTHGPHQDQLALLIRDHNHPAFLLDHLRGTNPLAIGYSKMIHASINFTISPRTTVSKLGINCRCGCLIGLTSSSIKILWEQKDGLIPLMSVIFHVMARQYFFSRATSLLFCSGVRSELIMTGSLFPSRRNAYSM</sequence>
<organism evidence="1 2">
    <name type="scientific">Linum trigynum</name>
    <dbReference type="NCBI Taxonomy" id="586398"/>
    <lineage>
        <taxon>Eukaryota</taxon>
        <taxon>Viridiplantae</taxon>
        <taxon>Streptophyta</taxon>
        <taxon>Embryophyta</taxon>
        <taxon>Tracheophyta</taxon>
        <taxon>Spermatophyta</taxon>
        <taxon>Magnoliopsida</taxon>
        <taxon>eudicotyledons</taxon>
        <taxon>Gunneridae</taxon>
        <taxon>Pentapetalae</taxon>
        <taxon>rosids</taxon>
        <taxon>fabids</taxon>
        <taxon>Malpighiales</taxon>
        <taxon>Linaceae</taxon>
        <taxon>Linum</taxon>
    </lineage>
</organism>
<keyword evidence="2" id="KW-1185">Reference proteome</keyword>
<accession>A0AAV2GKR4</accession>
<dbReference type="EMBL" id="OZ034822">
    <property type="protein sequence ID" value="CAL1411274.1"/>
    <property type="molecule type" value="Genomic_DNA"/>
</dbReference>
<evidence type="ECO:0000313" key="2">
    <source>
        <dbReference type="Proteomes" id="UP001497516"/>
    </source>
</evidence>
<name>A0AAV2GKR4_9ROSI</name>
<protein>
    <submittedName>
        <fullName evidence="1">Uncharacterized protein</fullName>
    </submittedName>
</protein>
<dbReference type="Proteomes" id="UP001497516">
    <property type="component" value="Chromosome 9"/>
</dbReference>
<reference evidence="1 2" key="1">
    <citation type="submission" date="2024-04" db="EMBL/GenBank/DDBJ databases">
        <authorList>
            <person name="Fracassetti M."/>
        </authorList>
    </citation>
    <scope>NUCLEOTIDE SEQUENCE [LARGE SCALE GENOMIC DNA]</scope>
</reference>
<dbReference type="AlphaFoldDB" id="A0AAV2GKR4"/>